<protein>
    <submittedName>
        <fullName evidence="1">Protein PROTON GRADIENT REGULATION 5, chloroplastic</fullName>
    </submittedName>
</protein>
<organism evidence="1 2">
    <name type="scientific">Cymbomonas tetramitiformis</name>
    <dbReference type="NCBI Taxonomy" id="36881"/>
    <lineage>
        <taxon>Eukaryota</taxon>
        <taxon>Viridiplantae</taxon>
        <taxon>Chlorophyta</taxon>
        <taxon>Pyramimonadophyceae</taxon>
        <taxon>Pyramimonadales</taxon>
        <taxon>Pyramimonadaceae</taxon>
        <taxon>Cymbomonas</taxon>
    </lineage>
</organism>
<accession>A0AAE0GT33</accession>
<dbReference type="PANTHER" id="PTHR35709:SF1">
    <property type="entry name" value="PROTEIN PROTON GRADIENT REGULATION 5, CHLOROPLASTIC"/>
    <property type="match status" value="1"/>
</dbReference>
<dbReference type="InterPro" id="IPR037497">
    <property type="entry name" value="PGR5"/>
</dbReference>
<dbReference type="GO" id="GO:0009773">
    <property type="term" value="P:photosynthetic electron transport in photosystem I"/>
    <property type="evidence" value="ECO:0007669"/>
    <property type="project" value="InterPro"/>
</dbReference>
<dbReference type="PANTHER" id="PTHR35709">
    <property type="entry name" value="PROTEIN PROTON GRADIENT REGULATION 5, CHLOROPLASTIC"/>
    <property type="match status" value="1"/>
</dbReference>
<evidence type="ECO:0000313" key="2">
    <source>
        <dbReference type="Proteomes" id="UP001190700"/>
    </source>
</evidence>
<sequence>MAMNTKSATLAPSVKAEVFASTRVSAMPRTAYVARKTQTTVAGQSDSGTFAPIMRVARDVLGKKEFNKLRGKGIQIHSQVIGNFCAYVGVEKRQQQGMIRQAKKTGEKLGFLI</sequence>
<reference evidence="1 2" key="1">
    <citation type="journal article" date="2015" name="Genome Biol. Evol.">
        <title>Comparative Genomics of a Bacterivorous Green Alga Reveals Evolutionary Causalities and Consequences of Phago-Mixotrophic Mode of Nutrition.</title>
        <authorList>
            <person name="Burns J.A."/>
            <person name="Paasch A."/>
            <person name="Narechania A."/>
            <person name="Kim E."/>
        </authorList>
    </citation>
    <scope>NUCLEOTIDE SEQUENCE [LARGE SCALE GENOMIC DNA]</scope>
    <source>
        <strain evidence="1 2">PLY_AMNH</strain>
    </source>
</reference>
<dbReference type="GO" id="GO:0009507">
    <property type="term" value="C:chloroplast"/>
    <property type="evidence" value="ECO:0007669"/>
    <property type="project" value="TreeGrafter"/>
</dbReference>
<gene>
    <name evidence="1" type="ORF">CYMTET_8455</name>
</gene>
<evidence type="ECO:0000313" key="1">
    <source>
        <dbReference type="EMBL" id="KAK3283859.1"/>
    </source>
</evidence>
<dbReference type="Proteomes" id="UP001190700">
    <property type="component" value="Unassembled WGS sequence"/>
</dbReference>
<keyword evidence="2" id="KW-1185">Reference proteome</keyword>
<name>A0AAE0GT33_9CHLO</name>
<comment type="caution">
    <text evidence="1">The sequence shown here is derived from an EMBL/GenBank/DDBJ whole genome shotgun (WGS) entry which is preliminary data.</text>
</comment>
<dbReference type="GO" id="GO:0009644">
    <property type="term" value="P:response to high light intensity"/>
    <property type="evidence" value="ECO:0007669"/>
    <property type="project" value="InterPro"/>
</dbReference>
<dbReference type="EMBL" id="LGRX02002616">
    <property type="protein sequence ID" value="KAK3283859.1"/>
    <property type="molecule type" value="Genomic_DNA"/>
</dbReference>
<dbReference type="AlphaFoldDB" id="A0AAE0GT33"/>
<dbReference type="GO" id="GO:0009055">
    <property type="term" value="F:electron transfer activity"/>
    <property type="evidence" value="ECO:0007669"/>
    <property type="project" value="TreeGrafter"/>
</dbReference>
<proteinExistence type="predicted"/>